<dbReference type="SMART" id="SM00020">
    <property type="entry name" value="Tryp_SPc"/>
    <property type="match status" value="1"/>
</dbReference>
<proteinExistence type="inferred from homology"/>
<evidence type="ECO:0000256" key="4">
    <source>
        <dbReference type="ARBA" id="ARBA00022825"/>
    </source>
</evidence>
<feature type="chain" id="PRO_5042153415" description="Peptidase S1 domain-containing protein" evidence="7">
    <location>
        <begin position="20"/>
        <end position="246"/>
    </location>
</feature>
<dbReference type="SUPFAM" id="SSF50494">
    <property type="entry name" value="Trypsin-like serine proteases"/>
    <property type="match status" value="1"/>
</dbReference>
<dbReference type="AlphaFoldDB" id="A0AAD8ES30"/>
<dbReference type="Proteomes" id="UP001233999">
    <property type="component" value="Unassembled WGS sequence"/>
</dbReference>
<dbReference type="PROSITE" id="PS50240">
    <property type="entry name" value="TRYPSIN_DOM"/>
    <property type="match status" value="1"/>
</dbReference>
<feature type="signal peptide" evidence="7">
    <location>
        <begin position="1"/>
        <end position="19"/>
    </location>
</feature>
<protein>
    <recommendedName>
        <fullName evidence="8">Peptidase S1 domain-containing protein</fullName>
    </recommendedName>
</protein>
<name>A0AAD8ES30_DIPPU</name>
<dbReference type="EMBL" id="JASPKZ010000051">
    <property type="protein sequence ID" value="KAJ9600733.1"/>
    <property type="molecule type" value="Genomic_DNA"/>
</dbReference>
<dbReference type="Gene3D" id="2.40.10.10">
    <property type="entry name" value="Trypsin-like serine proteases"/>
    <property type="match status" value="3"/>
</dbReference>
<keyword evidence="2 6" id="KW-0645">Protease</keyword>
<reference evidence="9" key="2">
    <citation type="submission" date="2023-05" db="EMBL/GenBank/DDBJ databases">
        <authorList>
            <person name="Fouks B."/>
        </authorList>
    </citation>
    <scope>NUCLEOTIDE SEQUENCE</scope>
    <source>
        <strain evidence="9">Stay&amp;Tobe</strain>
        <tissue evidence="9">Testes</tissue>
    </source>
</reference>
<dbReference type="InterPro" id="IPR050430">
    <property type="entry name" value="Peptidase_S1"/>
</dbReference>
<dbReference type="InterPro" id="IPR043504">
    <property type="entry name" value="Peptidase_S1_PA_chymotrypsin"/>
</dbReference>
<dbReference type="InterPro" id="IPR018114">
    <property type="entry name" value="TRYPSIN_HIS"/>
</dbReference>
<dbReference type="InterPro" id="IPR033116">
    <property type="entry name" value="TRYPSIN_SER"/>
</dbReference>
<accession>A0AAD8ES30</accession>
<evidence type="ECO:0000256" key="2">
    <source>
        <dbReference type="ARBA" id="ARBA00022670"/>
    </source>
</evidence>
<comment type="caution">
    <text evidence="9">The sequence shown here is derived from an EMBL/GenBank/DDBJ whole genome shotgun (WGS) entry which is preliminary data.</text>
</comment>
<comment type="similarity">
    <text evidence="1">Belongs to the peptidase S1 family.</text>
</comment>
<dbReference type="PANTHER" id="PTHR24276:SF91">
    <property type="entry name" value="AT26814P-RELATED"/>
    <property type="match status" value="1"/>
</dbReference>
<dbReference type="CDD" id="cd00190">
    <property type="entry name" value="Tryp_SPc"/>
    <property type="match status" value="1"/>
</dbReference>
<gene>
    <name evidence="9" type="ORF">L9F63_026130</name>
</gene>
<dbReference type="Pfam" id="PF00089">
    <property type="entry name" value="Trypsin"/>
    <property type="match status" value="1"/>
</dbReference>
<dbReference type="PANTHER" id="PTHR24276">
    <property type="entry name" value="POLYSERASE-RELATED"/>
    <property type="match status" value="1"/>
</dbReference>
<keyword evidence="3 6" id="KW-0378">Hydrolase</keyword>
<dbReference type="InterPro" id="IPR001314">
    <property type="entry name" value="Peptidase_S1A"/>
</dbReference>
<dbReference type="FunFam" id="2.40.10.10:FF:000073">
    <property type="entry name" value="Trypsin alpha"/>
    <property type="match status" value="1"/>
</dbReference>
<dbReference type="InterPro" id="IPR001254">
    <property type="entry name" value="Trypsin_dom"/>
</dbReference>
<evidence type="ECO:0000256" key="1">
    <source>
        <dbReference type="ARBA" id="ARBA00007664"/>
    </source>
</evidence>
<evidence type="ECO:0000256" key="5">
    <source>
        <dbReference type="ARBA" id="ARBA00023157"/>
    </source>
</evidence>
<organism evidence="9 10">
    <name type="scientific">Diploptera punctata</name>
    <name type="common">Pacific beetle cockroach</name>
    <dbReference type="NCBI Taxonomy" id="6984"/>
    <lineage>
        <taxon>Eukaryota</taxon>
        <taxon>Metazoa</taxon>
        <taxon>Ecdysozoa</taxon>
        <taxon>Arthropoda</taxon>
        <taxon>Hexapoda</taxon>
        <taxon>Insecta</taxon>
        <taxon>Pterygota</taxon>
        <taxon>Neoptera</taxon>
        <taxon>Polyneoptera</taxon>
        <taxon>Dictyoptera</taxon>
        <taxon>Blattodea</taxon>
        <taxon>Blaberoidea</taxon>
        <taxon>Blaberidae</taxon>
        <taxon>Diplopterinae</taxon>
        <taxon>Diploptera</taxon>
    </lineage>
</organism>
<feature type="domain" description="Peptidase S1" evidence="8">
    <location>
        <begin position="32"/>
        <end position="237"/>
    </location>
</feature>
<dbReference type="PROSITE" id="PS00134">
    <property type="entry name" value="TRYPSIN_HIS"/>
    <property type="match status" value="1"/>
</dbReference>
<evidence type="ECO:0000259" key="8">
    <source>
        <dbReference type="PROSITE" id="PS50240"/>
    </source>
</evidence>
<dbReference type="InterPro" id="IPR009003">
    <property type="entry name" value="Peptidase_S1_PA"/>
</dbReference>
<dbReference type="GO" id="GO:0004252">
    <property type="term" value="F:serine-type endopeptidase activity"/>
    <property type="evidence" value="ECO:0007669"/>
    <property type="project" value="InterPro"/>
</dbReference>
<keyword evidence="5" id="KW-1015">Disulfide bond</keyword>
<keyword evidence="7" id="KW-0732">Signal</keyword>
<keyword evidence="4 6" id="KW-0720">Serine protease</keyword>
<dbReference type="GO" id="GO:0006508">
    <property type="term" value="P:proteolysis"/>
    <property type="evidence" value="ECO:0007669"/>
    <property type="project" value="UniProtKB-KW"/>
</dbReference>
<keyword evidence="10" id="KW-1185">Reference proteome</keyword>
<sequence>MRILFFALVLILTFIIATTNRPRSRYVKTRPIVGGVNADIATYPYQVSTEEATSHFCGGSIISVNWVLTAAHCMASEDPDGVSIRVGTVDQDKGGDVHQVETIIVHPDYDSEATNNDIALVKLNSSVAHDSFSAKSPRQIFEYAKTYDPKVSCNHYLVQISYVIDTRSTDVLQKVNVMVIPKWECRDSCQGDSGGPIIHDNYLIGIVSWGYGCGLPGYPGIYTDVHLFLDWIRENSGVRPGSVCDD</sequence>
<evidence type="ECO:0000256" key="7">
    <source>
        <dbReference type="SAM" id="SignalP"/>
    </source>
</evidence>
<feature type="non-terminal residue" evidence="9">
    <location>
        <position position="246"/>
    </location>
</feature>
<evidence type="ECO:0000256" key="3">
    <source>
        <dbReference type="ARBA" id="ARBA00022801"/>
    </source>
</evidence>
<evidence type="ECO:0000313" key="10">
    <source>
        <dbReference type="Proteomes" id="UP001233999"/>
    </source>
</evidence>
<dbReference type="PRINTS" id="PR00722">
    <property type="entry name" value="CHYMOTRYPSIN"/>
</dbReference>
<evidence type="ECO:0000256" key="6">
    <source>
        <dbReference type="RuleBase" id="RU363034"/>
    </source>
</evidence>
<dbReference type="PROSITE" id="PS00135">
    <property type="entry name" value="TRYPSIN_SER"/>
    <property type="match status" value="1"/>
</dbReference>
<reference evidence="9" key="1">
    <citation type="journal article" date="2023" name="IScience">
        <title>Live-bearing cockroach genome reveals convergent evolutionary mechanisms linked to viviparity in insects and beyond.</title>
        <authorList>
            <person name="Fouks B."/>
            <person name="Harrison M.C."/>
            <person name="Mikhailova A.A."/>
            <person name="Marchal E."/>
            <person name="English S."/>
            <person name="Carruthers M."/>
            <person name="Jennings E.C."/>
            <person name="Chiamaka E.L."/>
            <person name="Frigard R.A."/>
            <person name="Pippel M."/>
            <person name="Attardo G.M."/>
            <person name="Benoit J.B."/>
            <person name="Bornberg-Bauer E."/>
            <person name="Tobe S.S."/>
        </authorList>
    </citation>
    <scope>NUCLEOTIDE SEQUENCE</scope>
    <source>
        <strain evidence="9">Stay&amp;Tobe</strain>
    </source>
</reference>
<evidence type="ECO:0000313" key="9">
    <source>
        <dbReference type="EMBL" id="KAJ9600733.1"/>
    </source>
</evidence>